<dbReference type="SMART" id="SM00647">
    <property type="entry name" value="IBR"/>
    <property type="match status" value="2"/>
</dbReference>
<dbReference type="CDD" id="cd16630">
    <property type="entry name" value="RING-HC_RBR_RNF216"/>
    <property type="match status" value="1"/>
</dbReference>
<feature type="coiled-coil region" evidence="8">
    <location>
        <begin position="703"/>
        <end position="730"/>
    </location>
</feature>
<dbReference type="Proteomes" id="UP000193648">
    <property type="component" value="Unassembled WGS sequence"/>
</dbReference>
<evidence type="ECO:0000313" key="12">
    <source>
        <dbReference type="Proteomes" id="UP000193648"/>
    </source>
</evidence>
<dbReference type="Pfam" id="PF26112">
    <property type="entry name" value="UBA_RNF216"/>
    <property type="match status" value="1"/>
</dbReference>
<dbReference type="STRING" id="64571.A0A1Y2G862"/>
<evidence type="ECO:0000256" key="5">
    <source>
        <dbReference type="ARBA" id="ARBA00022771"/>
    </source>
</evidence>
<sequence>MEHLVQLFPSQSRADLQHYLDRAGGILEFAIDAILNSTPSITATTRDQSRSETPAPKYSGRDIGLATNEPFRKDTPRPPYYAVDYDFLKVYSEPIHAGTRYVSSIQTNEQTRSTKRQRRDSYEIVEISGTNCSKCRVVLDLTQDSSDEEEKDVTTNKKKENQPPSANGHPFLIDFSQRPNQNDSVQLPAEASTAIMSNHLSNFDEFHQEQIRIREQIAKRDTEIEAQKAILVSNFITIAKDMFEDISEVYLKDLLREMQPKIPSDNELVDACIEIIFKLEGRYPKERLKRKRGSNDDVDDNGEAVFSEDEGDRWTSSGDRDSSIAGSSSQSQKRDFMNCGPRMSPLYETQCTERLLQDFPMVQALSINACLKAFNHHYVPTFEYLSSAVKEMEANEGAEKATSKRKAKAKANREDLSVIFMTKRRREKVFNPRNMDPELRKEIDFVDAIIAKQRAEMQEREEEEKNYKYYQERKELIECGCCYDDVPPNRVAQCEEGHLFCLQCSRRGAEVELGYQRTVLKCMTSGCTAVFSDSEAIKFLSKPVFQGLLRARQQNELKMAGLDSLVECPFCTYAAVVENDDDKEFRCQAPKCRKVSCRLCKARTHVPLSCEEYRKEREKNNVLSAQHKVEEQMSQALIRECPKCKSRFFKTEGCNKMTCPQCHTKMCYVCKMQIKDYSHFDQTPAGQPAHNKSLCRLWDNTVERNENDVKEAAQKTLQQLEADRPELAAQVKIQVPK</sequence>
<dbReference type="PANTHER" id="PTHR22770:SF47">
    <property type="entry name" value="E3 UBIQUITIN-PROTEIN LIGASE RNF216"/>
    <property type="match status" value="1"/>
</dbReference>
<dbReference type="InParanoid" id="A0A1Y2G862"/>
<dbReference type="InterPro" id="IPR044066">
    <property type="entry name" value="TRIAD_supradom"/>
</dbReference>
<evidence type="ECO:0000256" key="6">
    <source>
        <dbReference type="ARBA" id="ARBA00022786"/>
    </source>
</evidence>
<feature type="region of interest" description="Disordered" evidence="9">
    <location>
        <begin position="42"/>
        <end position="76"/>
    </location>
</feature>
<dbReference type="InterPro" id="IPR051628">
    <property type="entry name" value="LUBAC_E3_Ligases"/>
</dbReference>
<feature type="region of interest" description="Disordered" evidence="9">
    <location>
        <begin position="143"/>
        <end position="179"/>
    </location>
</feature>
<keyword evidence="8" id="KW-0175">Coiled coil</keyword>
<dbReference type="PANTHER" id="PTHR22770">
    <property type="entry name" value="UBIQUITIN CONJUGATING ENZYME 7 INTERACTING PROTEIN-RELATED"/>
    <property type="match status" value="1"/>
</dbReference>
<feature type="domain" description="RING-type" evidence="10">
    <location>
        <begin position="475"/>
        <end position="693"/>
    </location>
</feature>
<dbReference type="CDD" id="cd20339">
    <property type="entry name" value="BRcat_RBR_RNF216"/>
    <property type="match status" value="1"/>
</dbReference>
<evidence type="ECO:0000256" key="7">
    <source>
        <dbReference type="ARBA" id="ARBA00022833"/>
    </source>
</evidence>
<dbReference type="GO" id="GO:0008270">
    <property type="term" value="F:zinc ion binding"/>
    <property type="evidence" value="ECO:0007669"/>
    <property type="project" value="UniProtKB-KW"/>
</dbReference>
<evidence type="ECO:0000313" key="11">
    <source>
        <dbReference type="EMBL" id="ORY98265.1"/>
    </source>
</evidence>
<name>A0A1Y2G862_9FUNG</name>
<dbReference type="OrthoDB" id="10009520at2759"/>
<evidence type="ECO:0000256" key="8">
    <source>
        <dbReference type="SAM" id="Coils"/>
    </source>
</evidence>
<evidence type="ECO:0000259" key="10">
    <source>
        <dbReference type="PROSITE" id="PS51873"/>
    </source>
</evidence>
<dbReference type="InterPro" id="IPR047544">
    <property type="entry name" value="RING-HC_RBR_RNF216"/>
</dbReference>
<dbReference type="InterPro" id="IPR047545">
    <property type="entry name" value="BRcat_RBR_RNF216"/>
</dbReference>
<organism evidence="11 12">
    <name type="scientific">Lobosporangium transversale</name>
    <dbReference type="NCBI Taxonomy" id="64571"/>
    <lineage>
        <taxon>Eukaryota</taxon>
        <taxon>Fungi</taxon>
        <taxon>Fungi incertae sedis</taxon>
        <taxon>Mucoromycota</taxon>
        <taxon>Mortierellomycotina</taxon>
        <taxon>Mortierellomycetes</taxon>
        <taxon>Mortierellales</taxon>
        <taxon>Mortierellaceae</taxon>
        <taxon>Lobosporangium</taxon>
    </lineage>
</organism>
<dbReference type="InterPro" id="IPR058758">
    <property type="entry name" value="UBA_RNF216"/>
</dbReference>
<keyword evidence="3" id="KW-0479">Metal-binding</keyword>
<accession>A0A1Y2G862</accession>
<evidence type="ECO:0000256" key="4">
    <source>
        <dbReference type="ARBA" id="ARBA00022737"/>
    </source>
</evidence>
<keyword evidence="5" id="KW-0863">Zinc-finger</keyword>
<dbReference type="GeneID" id="33567870"/>
<evidence type="ECO:0000256" key="9">
    <source>
        <dbReference type="SAM" id="MobiDB-lite"/>
    </source>
</evidence>
<comment type="pathway">
    <text evidence="1">Protein modification; protein ubiquitination.</text>
</comment>
<dbReference type="RefSeq" id="XP_021875694.1">
    <property type="nucleotide sequence ID" value="XM_022026027.1"/>
</dbReference>
<dbReference type="CDD" id="cd14279">
    <property type="entry name" value="CUE"/>
    <property type="match status" value="1"/>
</dbReference>
<dbReference type="PROSITE" id="PS51873">
    <property type="entry name" value="TRIAD"/>
    <property type="match status" value="1"/>
</dbReference>
<feature type="compositionally biased region" description="Acidic residues" evidence="9">
    <location>
        <begin position="296"/>
        <end position="311"/>
    </location>
</feature>
<evidence type="ECO:0000256" key="1">
    <source>
        <dbReference type="ARBA" id="ARBA00004906"/>
    </source>
</evidence>
<keyword evidence="12" id="KW-1185">Reference proteome</keyword>
<dbReference type="EMBL" id="MCFF01000072">
    <property type="protein sequence ID" value="ORY98265.1"/>
    <property type="molecule type" value="Genomic_DNA"/>
</dbReference>
<keyword evidence="4" id="KW-0677">Repeat</keyword>
<comment type="caution">
    <text evidence="11">The sequence shown here is derived from an EMBL/GenBank/DDBJ whole genome shotgun (WGS) entry which is preliminary data.</text>
</comment>
<dbReference type="InterPro" id="IPR002867">
    <property type="entry name" value="IBR_dom"/>
</dbReference>
<dbReference type="Gene3D" id="1.20.120.1750">
    <property type="match status" value="1"/>
</dbReference>
<protein>
    <recommendedName>
        <fullName evidence="10">RING-type domain-containing protein</fullName>
    </recommendedName>
</protein>
<keyword evidence="7" id="KW-0862">Zinc</keyword>
<evidence type="ECO:0000256" key="3">
    <source>
        <dbReference type="ARBA" id="ARBA00022723"/>
    </source>
</evidence>
<gene>
    <name evidence="11" type="ORF">BCR41DRAFT_364445</name>
</gene>
<keyword evidence="2" id="KW-0808">Transferase</keyword>
<dbReference type="AlphaFoldDB" id="A0A1Y2G862"/>
<dbReference type="Pfam" id="PF26200">
    <property type="entry name" value="Rcat_RNF216"/>
    <property type="match status" value="1"/>
</dbReference>
<dbReference type="CDD" id="cd20353">
    <property type="entry name" value="Rcat_RBR_RNF216"/>
    <property type="match status" value="1"/>
</dbReference>
<proteinExistence type="predicted"/>
<dbReference type="SUPFAM" id="SSF57850">
    <property type="entry name" value="RING/U-box"/>
    <property type="match status" value="3"/>
</dbReference>
<evidence type="ECO:0000256" key="2">
    <source>
        <dbReference type="ARBA" id="ARBA00022679"/>
    </source>
</evidence>
<dbReference type="InterPro" id="IPR047546">
    <property type="entry name" value="Rcat_RBR_RNF216"/>
</dbReference>
<dbReference type="Pfam" id="PF26191">
    <property type="entry name" value="RING-HC_RBR_RNF216"/>
    <property type="match status" value="1"/>
</dbReference>
<feature type="region of interest" description="Disordered" evidence="9">
    <location>
        <begin position="288"/>
        <end position="336"/>
    </location>
</feature>
<keyword evidence="6" id="KW-0833">Ubl conjugation pathway</keyword>
<dbReference type="GO" id="GO:0016740">
    <property type="term" value="F:transferase activity"/>
    <property type="evidence" value="ECO:0007669"/>
    <property type="project" value="UniProtKB-KW"/>
</dbReference>
<reference evidence="11 12" key="1">
    <citation type="submission" date="2016-07" db="EMBL/GenBank/DDBJ databases">
        <title>Pervasive Adenine N6-methylation of Active Genes in Fungi.</title>
        <authorList>
            <consortium name="DOE Joint Genome Institute"/>
            <person name="Mondo S.J."/>
            <person name="Dannebaum R.O."/>
            <person name="Kuo R.C."/>
            <person name="Labutti K."/>
            <person name="Haridas S."/>
            <person name="Kuo A."/>
            <person name="Salamov A."/>
            <person name="Ahrendt S.R."/>
            <person name="Lipzen A."/>
            <person name="Sullivan W."/>
            <person name="Andreopoulos W.B."/>
            <person name="Clum A."/>
            <person name="Lindquist E."/>
            <person name="Daum C."/>
            <person name="Ramamoorthy G.K."/>
            <person name="Gryganskyi A."/>
            <person name="Culley D."/>
            <person name="Magnuson J.K."/>
            <person name="James T.Y."/>
            <person name="O'Malley M.A."/>
            <person name="Stajich J.E."/>
            <person name="Spatafora J.W."/>
            <person name="Visel A."/>
            <person name="Grigoriev I.V."/>
        </authorList>
    </citation>
    <scope>NUCLEOTIDE SEQUENCE [LARGE SCALE GENOMIC DNA]</scope>
    <source>
        <strain evidence="11 12">NRRL 3116</strain>
    </source>
</reference>
<feature type="compositionally biased region" description="Basic and acidic residues" evidence="9">
    <location>
        <begin position="152"/>
        <end position="161"/>
    </location>
</feature>